<evidence type="ECO:0000256" key="1">
    <source>
        <dbReference type="SAM" id="Coils"/>
    </source>
</evidence>
<reference evidence="2 4" key="1">
    <citation type="journal article" date="2012" name="Nature">
        <title>Algal genomes reveal evolutionary mosaicism and the fate of nucleomorphs.</title>
        <authorList>
            <consortium name="DOE Joint Genome Institute"/>
            <person name="Curtis B.A."/>
            <person name="Tanifuji G."/>
            <person name="Burki F."/>
            <person name="Gruber A."/>
            <person name="Irimia M."/>
            <person name="Maruyama S."/>
            <person name="Arias M.C."/>
            <person name="Ball S.G."/>
            <person name="Gile G.H."/>
            <person name="Hirakawa Y."/>
            <person name="Hopkins J.F."/>
            <person name="Kuo A."/>
            <person name="Rensing S.A."/>
            <person name="Schmutz J."/>
            <person name="Symeonidi A."/>
            <person name="Elias M."/>
            <person name="Eveleigh R.J."/>
            <person name="Herman E.K."/>
            <person name="Klute M.J."/>
            <person name="Nakayama T."/>
            <person name="Obornik M."/>
            <person name="Reyes-Prieto A."/>
            <person name="Armbrust E.V."/>
            <person name="Aves S.J."/>
            <person name="Beiko R.G."/>
            <person name="Coutinho P."/>
            <person name="Dacks J.B."/>
            <person name="Durnford D.G."/>
            <person name="Fast N.M."/>
            <person name="Green B.R."/>
            <person name="Grisdale C.J."/>
            <person name="Hempel F."/>
            <person name="Henrissat B."/>
            <person name="Hoppner M.P."/>
            <person name="Ishida K."/>
            <person name="Kim E."/>
            <person name="Koreny L."/>
            <person name="Kroth P.G."/>
            <person name="Liu Y."/>
            <person name="Malik S.B."/>
            <person name="Maier U.G."/>
            <person name="McRose D."/>
            <person name="Mock T."/>
            <person name="Neilson J.A."/>
            <person name="Onodera N.T."/>
            <person name="Poole A.M."/>
            <person name="Pritham E.J."/>
            <person name="Richards T.A."/>
            <person name="Rocap G."/>
            <person name="Roy S.W."/>
            <person name="Sarai C."/>
            <person name="Schaack S."/>
            <person name="Shirato S."/>
            <person name="Slamovits C.H."/>
            <person name="Spencer D.F."/>
            <person name="Suzuki S."/>
            <person name="Worden A.Z."/>
            <person name="Zauner S."/>
            <person name="Barry K."/>
            <person name="Bell C."/>
            <person name="Bharti A.K."/>
            <person name="Crow J.A."/>
            <person name="Grimwood J."/>
            <person name="Kramer R."/>
            <person name="Lindquist E."/>
            <person name="Lucas S."/>
            <person name="Salamov A."/>
            <person name="McFadden G.I."/>
            <person name="Lane C.E."/>
            <person name="Keeling P.J."/>
            <person name="Gray M.W."/>
            <person name="Grigoriev I.V."/>
            <person name="Archibald J.M."/>
        </authorList>
    </citation>
    <scope>NUCLEOTIDE SEQUENCE</scope>
    <source>
        <strain evidence="2 4">CCMP2712</strain>
    </source>
</reference>
<keyword evidence="1" id="KW-0175">Coiled coil</keyword>
<evidence type="ECO:0000313" key="4">
    <source>
        <dbReference type="Proteomes" id="UP000011087"/>
    </source>
</evidence>
<protein>
    <submittedName>
        <fullName evidence="2 3">Uncharacterized protein</fullName>
    </submittedName>
</protein>
<dbReference type="AlphaFoldDB" id="L1IZT3"/>
<sequence>MMKVTVMTSVKWSIGRLLAPAACLLLLLLIAMSRVQRQEPVLEEQQERVHRVMTRLKHARAHASGADIMRAPRVVSKYATAYARDEMREMKDYDQLRKKEAEQQERYMKEEATYKQLEASKYLAQSRQLVDSVKGGKVQVQKWRE</sequence>
<evidence type="ECO:0000313" key="3">
    <source>
        <dbReference type="EnsemblProtists" id="EKX41320"/>
    </source>
</evidence>
<accession>L1IZT3</accession>
<dbReference type="EMBL" id="JH993024">
    <property type="protein sequence ID" value="EKX41320.1"/>
    <property type="molecule type" value="Genomic_DNA"/>
</dbReference>
<evidence type="ECO:0000313" key="2">
    <source>
        <dbReference type="EMBL" id="EKX41320.1"/>
    </source>
</evidence>
<dbReference type="HOGENOM" id="CLU_1790609_0_0_1"/>
<proteinExistence type="predicted"/>
<organism evidence="2">
    <name type="scientific">Guillardia theta (strain CCMP2712)</name>
    <name type="common">Cryptophyte</name>
    <dbReference type="NCBI Taxonomy" id="905079"/>
    <lineage>
        <taxon>Eukaryota</taxon>
        <taxon>Cryptophyceae</taxon>
        <taxon>Pyrenomonadales</taxon>
        <taxon>Geminigeraceae</taxon>
        <taxon>Guillardia</taxon>
    </lineage>
</organism>
<dbReference type="RefSeq" id="XP_005828300.1">
    <property type="nucleotide sequence ID" value="XM_005828243.1"/>
</dbReference>
<dbReference type="KEGG" id="gtt:GUITHDRAFT_112531"/>
<dbReference type="GeneID" id="17298079"/>
<reference evidence="4" key="2">
    <citation type="submission" date="2012-11" db="EMBL/GenBank/DDBJ databases">
        <authorList>
            <person name="Kuo A."/>
            <person name="Curtis B.A."/>
            <person name="Tanifuji G."/>
            <person name="Burki F."/>
            <person name="Gruber A."/>
            <person name="Irimia M."/>
            <person name="Maruyama S."/>
            <person name="Arias M.C."/>
            <person name="Ball S.G."/>
            <person name="Gile G.H."/>
            <person name="Hirakawa Y."/>
            <person name="Hopkins J.F."/>
            <person name="Rensing S.A."/>
            <person name="Schmutz J."/>
            <person name="Symeonidi A."/>
            <person name="Elias M."/>
            <person name="Eveleigh R.J."/>
            <person name="Herman E.K."/>
            <person name="Klute M.J."/>
            <person name="Nakayama T."/>
            <person name="Obornik M."/>
            <person name="Reyes-Prieto A."/>
            <person name="Armbrust E.V."/>
            <person name="Aves S.J."/>
            <person name="Beiko R.G."/>
            <person name="Coutinho P."/>
            <person name="Dacks J.B."/>
            <person name="Durnford D.G."/>
            <person name="Fast N.M."/>
            <person name="Green B.R."/>
            <person name="Grisdale C."/>
            <person name="Hempe F."/>
            <person name="Henrissat B."/>
            <person name="Hoppner M.P."/>
            <person name="Ishida K.-I."/>
            <person name="Kim E."/>
            <person name="Koreny L."/>
            <person name="Kroth P.G."/>
            <person name="Liu Y."/>
            <person name="Malik S.-B."/>
            <person name="Maier U.G."/>
            <person name="McRose D."/>
            <person name="Mock T."/>
            <person name="Neilson J.A."/>
            <person name="Onodera N.T."/>
            <person name="Poole A.M."/>
            <person name="Pritham E.J."/>
            <person name="Richards T.A."/>
            <person name="Rocap G."/>
            <person name="Roy S.W."/>
            <person name="Sarai C."/>
            <person name="Schaack S."/>
            <person name="Shirato S."/>
            <person name="Slamovits C.H."/>
            <person name="Spencer D.F."/>
            <person name="Suzuki S."/>
            <person name="Worden A.Z."/>
            <person name="Zauner S."/>
            <person name="Barry K."/>
            <person name="Bell C."/>
            <person name="Bharti A.K."/>
            <person name="Crow J.A."/>
            <person name="Grimwood J."/>
            <person name="Kramer R."/>
            <person name="Lindquist E."/>
            <person name="Lucas S."/>
            <person name="Salamov A."/>
            <person name="McFadden G.I."/>
            <person name="Lane C.E."/>
            <person name="Keeling P.J."/>
            <person name="Gray M.W."/>
            <person name="Grigoriev I.V."/>
            <person name="Archibald J.M."/>
        </authorList>
    </citation>
    <scope>NUCLEOTIDE SEQUENCE</scope>
    <source>
        <strain evidence="4">CCMP2712</strain>
    </source>
</reference>
<dbReference type="Proteomes" id="UP000011087">
    <property type="component" value="Unassembled WGS sequence"/>
</dbReference>
<dbReference type="PaxDb" id="55529-EKX41320"/>
<gene>
    <name evidence="2" type="ORF">GUITHDRAFT_112531</name>
</gene>
<keyword evidence="4" id="KW-1185">Reference proteome</keyword>
<dbReference type="EnsemblProtists" id="EKX41320">
    <property type="protein sequence ID" value="EKX41320"/>
    <property type="gene ID" value="GUITHDRAFT_112531"/>
</dbReference>
<name>L1IZT3_GUITC</name>
<reference evidence="3" key="3">
    <citation type="submission" date="2016-03" db="UniProtKB">
        <authorList>
            <consortium name="EnsemblProtists"/>
        </authorList>
    </citation>
    <scope>IDENTIFICATION</scope>
</reference>
<feature type="coiled-coil region" evidence="1">
    <location>
        <begin position="93"/>
        <end position="120"/>
    </location>
</feature>